<name>A0A834MM12_RHYFE</name>
<reference evidence="3" key="1">
    <citation type="submission" date="2020-08" db="EMBL/GenBank/DDBJ databases">
        <title>Genome sequencing and assembly of the red palm weevil Rhynchophorus ferrugineus.</title>
        <authorList>
            <person name="Dias G.B."/>
            <person name="Bergman C.M."/>
            <person name="Manee M."/>
        </authorList>
    </citation>
    <scope>NUCLEOTIDE SEQUENCE</scope>
    <source>
        <strain evidence="3">AA-2017</strain>
        <tissue evidence="3">Whole larva</tissue>
    </source>
</reference>
<dbReference type="PANTHER" id="PTHR15437:SF6">
    <property type="entry name" value="TRANSCRIPTION TERMINATION FACTOR, MITOCHONDRIAL"/>
    <property type="match status" value="1"/>
</dbReference>
<feature type="non-terminal residue" evidence="3">
    <location>
        <position position="1"/>
    </location>
</feature>
<gene>
    <name evidence="3" type="ORF">GWI33_000524</name>
</gene>
<dbReference type="Proteomes" id="UP000625711">
    <property type="component" value="Unassembled WGS sequence"/>
</dbReference>
<keyword evidence="4" id="KW-1185">Reference proteome</keyword>
<comment type="similarity">
    <text evidence="1">Belongs to the mTERF family.</text>
</comment>
<comment type="caution">
    <text evidence="3">The sequence shown here is derived from an EMBL/GenBank/DDBJ whole genome shotgun (WGS) entry which is preliminary data.</text>
</comment>
<dbReference type="AlphaFoldDB" id="A0A834MM12"/>
<proteinExistence type="inferred from homology"/>
<dbReference type="OrthoDB" id="75923at2759"/>
<dbReference type="GO" id="GO:0005759">
    <property type="term" value="C:mitochondrial matrix"/>
    <property type="evidence" value="ECO:0007669"/>
    <property type="project" value="TreeGrafter"/>
</dbReference>
<accession>A0A834MM12</accession>
<evidence type="ECO:0000256" key="2">
    <source>
        <dbReference type="ARBA" id="ARBA00022946"/>
    </source>
</evidence>
<dbReference type="InterPro" id="IPR003690">
    <property type="entry name" value="MTERF"/>
</dbReference>
<keyword evidence="2" id="KW-0809">Transit peptide</keyword>
<dbReference type="InterPro" id="IPR038538">
    <property type="entry name" value="MTERF_sf"/>
</dbReference>
<organism evidence="3 4">
    <name type="scientific">Rhynchophorus ferrugineus</name>
    <name type="common">Red palm weevil</name>
    <name type="synonym">Curculio ferrugineus</name>
    <dbReference type="NCBI Taxonomy" id="354439"/>
    <lineage>
        <taxon>Eukaryota</taxon>
        <taxon>Metazoa</taxon>
        <taxon>Ecdysozoa</taxon>
        <taxon>Arthropoda</taxon>
        <taxon>Hexapoda</taxon>
        <taxon>Insecta</taxon>
        <taxon>Pterygota</taxon>
        <taxon>Neoptera</taxon>
        <taxon>Endopterygota</taxon>
        <taxon>Coleoptera</taxon>
        <taxon>Polyphaga</taxon>
        <taxon>Cucujiformia</taxon>
        <taxon>Curculionidae</taxon>
        <taxon>Dryophthorinae</taxon>
        <taxon>Rhynchophorus</taxon>
    </lineage>
</organism>
<dbReference type="GO" id="GO:0006393">
    <property type="term" value="P:termination of mitochondrial transcription"/>
    <property type="evidence" value="ECO:0007669"/>
    <property type="project" value="TreeGrafter"/>
</dbReference>
<evidence type="ECO:0000313" key="4">
    <source>
        <dbReference type="Proteomes" id="UP000625711"/>
    </source>
</evidence>
<dbReference type="Gene3D" id="1.25.70.10">
    <property type="entry name" value="Transcription termination factor 3, mitochondrial"/>
    <property type="match status" value="1"/>
</dbReference>
<evidence type="ECO:0000256" key="1">
    <source>
        <dbReference type="ARBA" id="ARBA00007692"/>
    </source>
</evidence>
<dbReference type="EMBL" id="JAACXV010000107">
    <property type="protein sequence ID" value="KAF7283439.1"/>
    <property type="molecule type" value="Genomic_DNA"/>
</dbReference>
<evidence type="ECO:0000313" key="3">
    <source>
        <dbReference type="EMBL" id="KAF7283439.1"/>
    </source>
</evidence>
<dbReference type="GO" id="GO:0003676">
    <property type="term" value="F:nucleic acid binding"/>
    <property type="evidence" value="ECO:0007669"/>
    <property type="project" value="InterPro"/>
</dbReference>
<sequence>MCNFFIGILQRFTTSTNEELTENRKQLQLSLQTLLGIKPMLAMCIVTNTILKYPLILVQTDLLNKIQNIKTIPIDLNSTIVLSLINSKRLELFIQSSEGPLWRIEKLCKMFSISENRACELLGSRPFLLTKDFNHLETYMKLFEDIGISKEDMLKDMWIFKYSESFLSKRFKILREQGVKKIKTWMIRCPEETLLKHIQRVTQNQNILGENSAAEYLSAKLDCTESVVNFIINKHKQLKTTSVLKLCQTIDFLYKYGFTSKQICGVPKILLHSTKTTEKRIKEL</sequence>
<protein>
    <submittedName>
        <fullName evidence="3">Uncharacterized protein</fullName>
    </submittedName>
</protein>
<dbReference type="PANTHER" id="PTHR15437">
    <property type="entry name" value="TRANSCRIPTION TERMINATION FACTOR, MITOCHONDRIAL"/>
    <property type="match status" value="1"/>
</dbReference>